<dbReference type="EMBL" id="CAJHJT010000023">
    <property type="protein sequence ID" value="CAD7001613.1"/>
    <property type="molecule type" value="Genomic_DNA"/>
</dbReference>
<proteinExistence type="predicted"/>
<reference evidence="1" key="1">
    <citation type="submission" date="2020-11" db="EMBL/GenBank/DDBJ databases">
        <authorList>
            <person name="Whitehead M."/>
        </authorList>
    </citation>
    <scope>NUCLEOTIDE SEQUENCE</scope>
    <source>
        <strain evidence="1">EGII</strain>
    </source>
</reference>
<gene>
    <name evidence="1" type="ORF">CCAP1982_LOCUS10107</name>
</gene>
<protein>
    <submittedName>
        <fullName evidence="1">(Mediterranean fruit fly) hypothetical protein</fullName>
    </submittedName>
</protein>
<dbReference type="AlphaFoldDB" id="A0A811UWY8"/>
<dbReference type="Proteomes" id="UP000606786">
    <property type="component" value="Unassembled WGS sequence"/>
</dbReference>
<keyword evidence="2" id="KW-1185">Reference proteome</keyword>
<evidence type="ECO:0000313" key="2">
    <source>
        <dbReference type="Proteomes" id="UP000606786"/>
    </source>
</evidence>
<name>A0A811UWY8_CERCA</name>
<comment type="caution">
    <text evidence="1">The sequence shown here is derived from an EMBL/GenBank/DDBJ whole genome shotgun (WGS) entry which is preliminary data.</text>
</comment>
<evidence type="ECO:0000313" key="1">
    <source>
        <dbReference type="EMBL" id="CAD7001613.1"/>
    </source>
</evidence>
<organism evidence="1 2">
    <name type="scientific">Ceratitis capitata</name>
    <name type="common">Mediterranean fruit fly</name>
    <name type="synonym">Tephritis capitata</name>
    <dbReference type="NCBI Taxonomy" id="7213"/>
    <lineage>
        <taxon>Eukaryota</taxon>
        <taxon>Metazoa</taxon>
        <taxon>Ecdysozoa</taxon>
        <taxon>Arthropoda</taxon>
        <taxon>Hexapoda</taxon>
        <taxon>Insecta</taxon>
        <taxon>Pterygota</taxon>
        <taxon>Neoptera</taxon>
        <taxon>Endopterygota</taxon>
        <taxon>Diptera</taxon>
        <taxon>Brachycera</taxon>
        <taxon>Muscomorpha</taxon>
        <taxon>Tephritoidea</taxon>
        <taxon>Tephritidae</taxon>
        <taxon>Ceratitis</taxon>
        <taxon>Ceratitis</taxon>
    </lineage>
</organism>
<sequence>MVHGHSVLVHKFEFAKQLVVVPQRHHTFRRRIEALPLTNFQLDVATQLLNSSQTTLVCTKKRSAIINPFDNEFRYFITFFIDSVITSSAITKSIIASSFYEF</sequence>
<accession>A0A811UWY8</accession>